<dbReference type="GO" id="GO:0005634">
    <property type="term" value="C:nucleus"/>
    <property type="evidence" value="ECO:0007669"/>
    <property type="project" value="TreeGrafter"/>
</dbReference>
<feature type="compositionally biased region" description="Low complexity" evidence="6">
    <location>
        <begin position="32"/>
        <end position="43"/>
    </location>
</feature>
<dbReference type="GO" id="GO:0000049">
    <property type="term" value="F:tRNA binding"/>
    <property type="evidence" value="ECO:0007669"/>
    <property type="project" value="TreeGrafter"/>
</dbReference>
<dbReference type="InterPro" id="IPR038459">
    <property type="entry name" value="MT_TRM10-typ_sf"/>
</dbReference>
<feature type="region of interest" description="Disordered" evidence="6">
    <location>
        <begin position="1"/>
        <end position="91"/>
    </location>
</feature>
<organism evidence="8 9">
    <name type="scientific">Tieghemostelium lacteum</name>
    <name type="common">Slime mold</name>
    <name type="synonym">Dictyostelium lacteum</name>
    <dbReference type="NCBI Taxonomy" id="361077"/>
    <lineage>
        <taxon>Eukaryota</taxon>
        <taxon>Amoebozoa</taxon>
        <taxon>Evosea</taxon>
        <taxon>Eumycetozoa</taxon>
        <taxon>Dictyostelia</taxon>
        <taxon>Dictyosteliales</taxon>
        <taxon>Raperosteliaceae</taxon>
        <taxon>Tieghemostelium</taxon>
    </lineage>
</organism>
<evidence type="ECO:0000256" key="3">
    <source>
        <dbReference type="ARBA" id="ARBA00022679"/>
    </source>
</evidence>
<feature type="region of interest" description="Disordered" evidence="6">
    <location>
        <begin position="296"/>
        <end position="353"/>
    </location>
</feature>
<proteinExistence type="predicted"/>
<comment type="catalytic activity">
    <reaction evidence="5">
        <text>guanosine(9) in tRNA + S-adenosyl-L-methionine = N(1)-methylguanosine(9) in tRNA + S-adenosyl-L-homocysteine + H(+)</text>
        <dbReference type="Rhea" id="RHEA:43156"/>
        <dbReference type="Rhea" id="RHEA-COMP:10367"/>
        <dbReference type="Rhea" id="RHEA-COMP:10368"/>
        <dbReference type="ChEBI" id="CHEBI:15378"/>
        <dbReference type="ChEBI" id="CHEBI:57856"/>
        <dbReference type="ChEBI" id="CHEBI:59789"/>
        <dbReference type="ChEBI" id="CHEBI:73542"/>
        <dbReference type="ChEBI" id="CHEBI:74269"/>
        <dbReference type="EC" id="2.1.1.221"/>
    </reaction>
</comment>
<feature type="compositionally biased region" description="Polar residues" evidence="6">
    <location>
        <begin position="1"/>
        <end position="31"/>
    </location>
</feature>
<dbReference type="AlphaFoldDB" id="A0A152A2F6"/>
<dbReference type="GO" id="GO:0002939">
    <property type="term" value="P:tRNA N1-guanine methylation"/>
    <property type="evidence" value="ECO:0007669"/>
    <property type="project" value="TreeGrafter"/>
</dbReference>
<name>A0A152A2F6_TIELA</name>
<dbReference type="OMA" id="FKKNDGW"/>
<dbReference type="Proteomes" id="UP000076078">
    <property type="component" value="Unassembled WGS sequence"/>
</dbReference>
<dbReference type="STRING" id="361077.A0A152A2F6"/>
<sequence>MESQQITKSEEITSTNTLENNKTEIATSVDQTNSTTTSTTTTTKVLSKNQQKKLIRSEKWAKQKAEKKDELKQRQKDNKKKRKEMMTPEDINKLAEINKKKKRDPSHLQYSGTVLIDLEECDKMAEREQKSLVTQVQFLYGTNRLAEKPFHIELSGFQSQIKDKFERMVGFENWTGIDRYSQSYFDKYSKDRLQDLVYLSSDSPNVITTLDPSKIYIIGGLVDHNRLKGLTYNKATTQGIYTAKLPISEFIQLQSRKVLAVNHVFDILSHYTECNDWKKAFETVIPLRKFNESAKQSATNKLDNNNNNNGEDYNNEYEEEEHKTKKLKLDNDKIQSPLNVNCNNNNNNNDDDE</sequence>
<evidence type="ECO:0000256" key="2">
    <source>
        <dbReference type="ARBA" id="ARBA00022603"/>
    </source>
</evidence>
<dbReference type="GO" id="GO:0052905">
    <property type="term" value="F:tRNA (guanosine(9)-N1)-methyltransferase activity"/>
    <property type="evidence" value="ECO:0007669"/>
    <property type="project" value="UniProtKB-EC"/>
</dbReference>
<feature type="compositionally biased region" description="Basic and acidic residues" evidence="6">
    <location>
        <begin position="320"/>
        <end position="333"/>
    </location>
</feature>
<evidence type="ECO:0000256" key="4">
    <source>
        <dbReference type="ARBA" id="ARBA00022691"/>
    </source>
</evidence>
<dbReference type="PANTHER" id="PTHR13563:SF13">
    <property type="entry name" value="TRNA METHYLTRANSFERASE 10 HOMOLOG A"/>
    <property type="match status" value="1"/>
</dbReference>
<accession>A0A152A2F6</accession>
<keyword evidence="2" id="KW-0489">Methyltransferase</keyword>
<evidence type="ECO:0000313" key="8">
    <source>
        <dbReference type="EMBL" id="KYR00297.1"/>
    </source>
</evidence>
<comment type="caution">
    <text evidence="8">The sequence shown here is derived from an EMBL/GenBank/DDBJ whole genome shotgun (WGS) entry which is preliminary data.</text>
</comment>
<evidence type="ECO:0000256" key="6">
    <source>
        <dbReference type="SAM" id="MobiDB-lite"/>
    </source>
</evidence>
<dbReference type="Gene3D" id="3.40.1280.30">
    <property type="match status" value="1"/>
</dbReference>
<feature type="compositionally biased region" description="Basic and acidic residues" evidence="6">
    <location>
        <begin position="55"/>
        <end position="76"/>
    </location>
</feature>
<dbReference type="InParanoid" id="A0A152A2F6"/>
<feature type="compositionally biased region" description="Low complexity" evidence="6">
    <location>
        <begin position="303"/>
        <end position="312"/>
    </location>
</feature>
<evidence type="ECO:0000256" key="5">
    <source>
        <dbReference type="ARBA" id="ARBA00048434"/>
    </source>
</evidence>
<dbReference type="InterPro" id="IPR028564">
    <property type="entry name" value="MT_TRM10-typ"/>
</dbReference>
<evidence type="ECO:0000256" key="1">
    <source>
        <dbReference type="ARBA" id="ARBA00012797"/>
    </source>
</evidence>
<gene>
    <name evidence="8" type="ORF">DLAC_03464</name>
</gene>
<feature type="domain" description="SAM-dependent MTase TRM10-type" evidence="7">
    <location>
        <begin position="99"/>
        <end position="292"/>
    </location>
</feature>
<evidence type="ECO:0000259" key="7">
    <source>
        <dbReference type="PROSITE" id="PS51675"/>
    </source>
</evidence>
<keyword evidence="4" id="KW-0949">S-adenosyl-L-methionine</keyword>
<dbReference type="FunCoup" id="A0A152A2F6">
    <property type="interactions" value="553"/>
</dbReference>
<dbReference type="InterPro" id="IPR007356">
    <property type="entry name" value="tRNA_m1G_MeTrfase_euk"/>
</dbReference>
<dbReference type="PANTHER" id="PTHR13563">
    <property type="entry name" value="TRNA (GUANINE-9-) METHYLTRANSFERASE"/>
    <property type="match status" value="1"/>
</dbReference>
<dbReference type="EC" id="2.1.1.221" evidence="1"/>
<dbReference type="PROSITE" id="PS51675">
    <property type="entry name" value="SAM_MT_TRM10"/>
    <property type="match status" value="1"/>
</dbReference>
<dbReference type="OrthoDB" id="278300at2759"/>
<protein>
    <recommendedName>
        <fullName evidence="1">tRNA (guanine(9)-N(1))-methyltransferase</fullName>
        <ecNumber evidence="1">2.1.1.221</ecNumber>
    </recommendedName>
</protein>
<feature type="compositionally biased region" description="Low complexity" evidence="6">
    <location>
        <begin position="339"/>
        <end position="353"/>
    </location>
</feature>
<keyword evidence="3" id="KW-0808">Transferase</keyword>
<evidence type="ECO:0000313" key="9">
    <source>
        <dbReference type="Proteomes" id="UP000076078"/>
    </source>
</evidence>
<reference evidence="8 9" key="1">
    <citation type="submission" date="2015-12" db="EMBL/GenBank/DDBJ databases">
        <title>Dictyostelia acquired genes for synthesis and detection of signals that induce cell-type specialization by lateral gene transfer from prokaryotes.</title>
        <authorList>
            <person name="Gloeckner G."/>
            <person name="Schaap P."/>
        </authorList>
    </citation>
    <scope>NUCLEOTIDE SEQUENCE [LARGE SCALE GENOMIC DNA]</scope>
    <source>
        <strain evidence="8 9">TK</strain>
    </source>
</reference>
<keyword evidence="9" id="KW-1185">Reference proteome</keyword>
<dbReference type="CDD" id="cd18089">
    <property type="entry name" value="SPOUT_Trm10-like"/>
    <property type="match status" value="1"/>
</dbReference>
<dbReference type="EMBL" id="LODT01000016">
    <property type="protein sequence ID" value="KYR00297.1"/>
    <property type="molecule type" value="Genomic_DNA"/>
</dbReference>